<dbReference type="FunFam" id="2.10.25.10:FF:000038">
    <property type="entry name" value="Fibrillin 2"/>
    <property type="match status" value="1"/>
</dbReference>
<evidence type="ECO:0000256" key="6">
    <source>
        <dbReference type="ARBA" id="ARBA00022729"/>
    </source>
</evidence>
<evidence type="ECO:0000256" key="12">
    <source>
        <dbReference type="PROSITE-ProRule" id="PRU00076"/>
    </source>
</evidence>
<dbReference type="Pfam" id="PF22914">
    <property type="entry name" value="Fibulin_C"/>
    <property type="match status" value="2"/>
</dbReference>
<evidence type="ECO:0000256" key="5">
    <source>
        <dbReference type="ARBA" id="ARBA00022536"/>
    </source>
</evidence>
<evidence type="ECO:0000256" key="11">
    <source>
        <dbReference type="PIRNR" id="PIRNR036313"/>
    </source>
</evidence>
<dbReference type="InterPro" id="IPR055088">
    <property type="entry name" value="Fibulin_C"/>
</dbReference>
<comment type="subunit">
    <text evidence="11">Homomultimerizes and interacts with various extracellular matrix components.</text>
</comment>
<evidence type="ECO:0000256" key="8">
    <source>
        <dbReference type="ARBA" id="ARBA00022837"/>
    </source>
</evidence>
<dbReference type="SUPFAM" id="SSF57184">
    <property type="entry name" value="Growth factor receptor domain"/>
    <property type="match status" value="3"/>
</dbReference>
<accession>A0A914HVQ6</accession>
<keyword evidence="7" id="KW-0677">Repeat</keyword>
<dbReference type="SUPFAM" id="SSF57196">
    <property type="entry name" value="EGF/Laminin"/>
    <property type="match status" value="1"/>
</dbReference>
<evidence type="ECO:0000256" key="13">
    <source>
        <dbReference type="SAM" id="MobiDB-lite"/>
    </source>
</evidence>
<dbReference type="InterPro" id="IPR000742">
    <property type="entry name" value="EGF"/>
</dbReference>
<dbReference type="Pfam" id="PF07645">
    <property type="entry name" value="EGF_CA"/>
    <property type="match status" value="4"/>
</dbReference>
<evidence type="ECO:0000256" key="2">
    <source>
        <dbReference type="ARBA" id="ARBA00006127"/>
    </source>
</evidence>
<proteinExistence type="inferred from homology"/>
<dbReference type="PROSITE" id="PS50026">
    <property type="entry name" value="EGF_3"/>
    <property type="match status" value="2"/>
</dbReference>
<feature type="region of interest" description="Disordered" evidence="13">
    <location>
        <begin position="708"/>
        <end position="748"/>
    </location>
</feature>
<dbReference type="InterPro" id="IPR000152">
    <property type="entry name" value="EGF-type_Asp/Asn_hydroxyl_site"/>
</dbReference>
<dbReference type="AlphaFoldDB" id="A0A914HVQ6"/>
<dbReference type="FunFam" id="2.10.25.10:FF:000005">
    <property type="entry name" value="Fibrillin 2"/>
    <property type="match status" value="1"/>
</dbReference>
<protein>
    <recommendedName>
        <fullName evidence="11">Fibulin-1</fullName>
    </recommendedName>
</protein>
<dbReference type="GO" id="GO:0030198">
    <property type="term" value="P:extracellular matrix organization"/>
    <property type="evidence" value="ECO:0007669"/>
    <property type="project" value="InterPro"/>
</dbReference>
<evidence type="ECO:0000256" key="1">
    <source>
        <dbReference type="ARBA" id="ARBA00004498"/>
    </source>
</evidence>
<reference evidence="17" key="1">
    <citation type="submission" date="2022-11" db="UniProtKB">
        <authorList>
            <consortium name="WormBaseParasite"/>
        </authorList>
    </citation>
    <scope>IDENTIFICATION</scope>
</reference>
<dbReference type="WBParaSite" id="Gr19_v10_g5117.t1">
    <property type="protein sequence ID" value="Gr19_v10_g5117.t1"/>
    <property type="gene ID" value="Gr19_v10_g5117"/>
</dbReference>
<evidence type="ECO:0000259" key="15">
    <source>
        <dbReference type="PROSITE" id="PS50026"/>
    </source>
</evidence>
<evidence type="ECO:0000256" key="7">
    <source>
        <dbReference type="ARBA" id="ARBA00022737"/>
    </source>
</evidence>
<dbReference type="FunFam" id="2.10.25.10:FF:000119">
    <property type="entry name" value="vitamin K-dependent protein S"/>
    <property type="match status" value="1"/>
</dbReference>
<dbReference type="PANTHER" id="PTHR24039:SF48">
    <property type="entry name" value="FIBRILLIN-2 ISOFORM X1-RELATED"/>
    <property type="match status" value="1"/>
</dbReference>
<organism evidence="16 17">
    <name type="scientific">Globodera rostochiensis</name>
    <name type="common">Golden nematode worm</name>
    <name type="synonym">Heterodera rostochiensis</name>
    <dbReference type="NCBI Taxonomy" id="31243"/>
    <lineage>
        <taxon>Eukaryota</taxon>
        <taxon>Metazoa</taxon>
        <taxon>Ecdysozoa</taxon>
        <taxon>Nematoda</taxon>
        <taxon>Chromadorea</taxon>
        <taxon>Rhabditida</taxon>
        <taxon>Tylenchina</taxon>
        <taxon>Tylenchomorpha</taxon>
        <taxon>Tylenchoidea</taxon>
        <taxon>Heteroderidae</taxon>
        <taxon>Heteroderinae</taxon>
        <taxon>Globodera</taxon>
    </lineage>
</organism>
<keyword evidence="5 12" id="KW-0245">EGF-like domain</keyword>
<dbReference type="FunFam" id="2.10.25.10:FF:000139">
    <property type="entry name" value="Fibulin-1"/>
    <property type="match status" value="1"/>
</dbReference>
<sequence length="881" mass="97046">MEHLNFPFPSLIVVLFLLIFPFGICNDLSRCCAGGSRHFREHGNCQTLRAAGSTPTCSRSASICCLRALIDASCQAGVLYAQRHKVCGTVIVNELAGGTKRECCDCCLLAGELSQRGEMCAAPKGFSPDCLNSFTKCCNRTEGTSQQFPTPMILSQPYQSVSVSIGPESRDLTCENPKCEHLCSVREEGTVQCSCRPGYDLAPDGRSCADIDECLLLADDCAESQRCLNTPGGFKCIRTQSCGTGYAMDSETEQCVDVDECTLGAHDCGPMYQCRNTQGSFRCVPKRCAPDEVMDPNSGQCKSMNCHVGYKAIDGRCEDIDECREQPRRCALFEECVNIPGSFRCQEQGNVCSNGYYMDKDSGFCLDIDECSRSHTCESDDQCMNLPGTFRCNCGVGFEFNELTMHCEDVDECAKLGSYECLCKAGFKLGADNRSCDDMDECATGVARCQQKCINSPGSYQCICDRGYQLGIDESTCEDIDECEIWAKSGNELCMGQCVNVPGSFVCTCPLGYELMADGITCKDIDECRVEGICAQGHLCVNLLGNYRCQRIECPRNYFPDRNYKNRCVKRPGFCENLALERCKKLPIHISWQHIAIPKQLNISLHRTSVTLFSMKGPNDPNSTMQFELSLISASPVSGGSVTAATRANFLLQKGENRNSAIIALRDSLDGPQEVQLELVLRLSLGGVFSGKYVANLLVFVSQHKAQPHHPEFHRQNGADDTVPPKKADDTVPPKKADDTVPPKKADDTVAGWIPEIDDGFSCLKECHATDARCLSNFTREILFQFRSIPSVPNIKKSIEISQITTDLNRTLSVEYSLNGRNAQHFTVEQQDNSGIVKLIEPIHGPQIIILRLHITVKSLQNVALAHNLALIEVHVASYHF</sequence>
<dbReference type="InterPro" id="IPR026823">
    <property type="entry name" value="cEGF"/>
</dbReference>
<dbReference type="InterPro" id="IPR018097">
    <property type="entry name" value="EGF_Ca-bd_CS"/>
</dbReference>
<evidence type="ECO:0000256" key="3">
    <source>
        <dbReference type="ARBA" id="ARBA00022525"/>
    </source>
</evidence>
<evidence type="ECO:0000256" key="4">
    <source>
        <dbReference type="ARBA" id="ARBA00022530"/>
    </source>
</evidence>
<keyword evidence="3 11" id="KW-0964">Secreted</keyword>
<dbReference type="PANTHER" id="PTHR24039">
    <property type="entry name" value="FIBRILLIN-RELATED"/>
    <property type="match status" value="1"/>
</dbReference>
<feature type="signal peptide" evidence="14">
    <location>
        <begin position="1"/>
        <end position="25"/>
    </location>
</feature>
<dbReference type="PIRSF" id="PIRSF036313">
    <property type="entry name" value="Fibulin-1"/>
    <property type="match status" value="1"/>
</dbReference>
<dbReference type="InterPro" id="IPR001881">
    <property type="entry name" value="EGF-like_Ca-bd_dom"/>
</dbReference>
<feature type="compositionally biased region" description="Basic and acidic residues" evidence="13">
    <location>
        <begin position="709"/>
        <end position="748"/>
    </location>
</feature>
<dbReference type="SMART" id="SM00179">
    <property type="entry name" value="EGF_CA"/>
    <property type="match status" value="8"/>
</dbReference>
<evidence type="ECO:0000256" key="14">
    <source>
        <dbReference type="SAM" id="SignalP"/>
    </source>
</evidence>
<keyword evidence="16" id="KW-1185">Reference proteome</keyword>
<evidence type="ECO:0000313" key="16">
    <source>
        <dbReference type="Proteomes" id="UP000887572"/>
    </source>
</evidence>
<keyword evidence="9" id="KW-1015">Disulfide bond</keyword>
<keyword evidence="10" id="KW-0325">Glycoprotein</keyword>
<dbReference type="InterPro" id="IPR009030">
    <property type="entry name" value="Growth_fac_rcpt_cys_sf"/>
</dbReference>
<comment type="caution">
    <text evidence="12">Lacks conserved residue(s) required for the propagation of feature annotation.</text>
</comment>
<evidence type="ECO:0000313" key="17">
    <source>
        <dbReference type="WBParaSite" id="Gr19_v10_g5117.t1"/>
    </source>
</evidence>
<dbReference type="PROSITE" id="PS01186">
    <property type="entry name" value="EGF_2"/>
    <property type="match status" value="3"/>
</dbReference>
<keyword evidence="4 11" id="KW-0272">Extracellular matrix</keyword>
<dbReference type="InterPro" id="IPR017048">
    <property type="entry name" value="Fibulin-1"/>
</dbReference>
<dbReference type="PROSITE" id="PS00010">
    <property type="entry name" value="ASX_HYDROXYL"/>
    <property type="match status" value="3"/>
</dbReference>
<comment type="similarity">
    <text evidence="2 11">Belongs to the fibulin family.</text>
</comment>
<feature type="domain" description="EGF-like" evidence="15">
    <location>
        <begin position="367"/>
        <end position="408"/>
    </location>
</feature>
<comment type="subcellular location">
    <subcellularLocation>
        <location evidence="1 11">Secreted</location>
        <location evidence="1 11">Extracellular space</location>
        <location evidence="1 11">Extracellular matrix</location>
    </subcellularLocation>
</comment>
<dbReference type="Gene3D" id="2.10.25.10">
    <property type="entry name" value="Laminin"/>
    <property type="match status" value="9"/>
</dbReference>
<feature type="chain" id="PRO_5036825467" description="Fibulin-1" evidence="14">
    <location>
        <begin position="26"/>
        <end position="881"/>
    </location>
</feature>
<dbReference type="SMART" id="SM00181">
    <property type="entry name" value="EGF"/>
    <property type="match status" value="9"/>
</dbReference>
<dbReference type="InterPro" id="IPR049883">
    <property type="entry name" value="NOTCH1_EGF-like"/>
</dbReference>
<dbReference type="Proteomes" id="UP000887572">
    <property type="component" value="Unplaced"/>
</dbReference>
<keyword evidence="8" id="KW-0106">Calcium</keyword>
<dbReference type="Pfam" id="PF12662">
    <property type="entry name" value="cEGF"/>
    <property type="match status" value="2"/>
</dbReference>
<dbReference type="PROSITE" id="PS01187">
    <property type="entry name" value="EGF_CA"/>
    <property type="match status" value="2"/>
</dbReference>
<dbReference type="GO" id="GO:0005509">
    <property type="term" value="F:calcium ion binding"/>
    <property type="evidence" value="ECO:0007669"/>
    <property type="project" value="InterPro"/>
</dbReference>
<feature type="domain" description="EGF-like" evidence="15">
    <location>
        <begin position="438"/>
        <end position="478"/>
    </location>
</feature>
<dbReference type="CDD" id="cd00054">
    <property type="entry name" value="EGF_CA"/>
    <property type="match status" value="4"/>
</dbReference>
<keyword evidence="6 14" id="KW-0732">Signal</keyword>
<evidence type="ECO:0000256" key="9">
    <source>
        <dbReference type="ARBA" id="ARBA00023157"/>
    </source>
</evidence>
<evidence type="ECO:0000256" key="10">
    <source>
        <dbReference type="ARBA" id="ARBA00023180"/>
    </source>
</evidence>
<dbReference type="GO" id="GO:0016504">
    <property type="term" value="F:peptidase activator activity"/>
    <property type="evidence" value="ECO:0007669"/>
    <property type="project" value="InterPro"/>
</dbReference>
<name>A0A914HVQ6_GLORO</name>